<reference evidence="1 2" key="1">
    <citation type="journal article" date="2017" name="Nat. Commun.">
        <title>Genome assembly with in vitro proximity ligation data and whole-genome triplication in lettuce.</title>
        <authorList>
            <person name="Reyes-Chin-Wo S."/>
            <person name="Wang Z."/>
            <person name="Yang X."/>
            <person name="Kozik A."/>
            <person name="Arikit S."/>
            <person name="Song C."/>
            <person name="Xia L."/>
            <person name="Froenicke L."/>
            <person name="Lavelle D.O."/>
            <person name="Truco M.J."/>
            <person name="Xia R."/>
            <person name="Zhu S."/>
            <person name="Xu C."/>
            <person name="Xu H."/>
            <person name="Xu X."/>
            <person name="Cox K."/>
            <person name="Korf I."/>
            <person name="Meyers B.C."/>
            <person name="Michelmore R.W."/>
        </authorList>
    </citation>
    <scope>NUCLEOTIDE SEQUENCE [LARGE SCALE GENOMIC DNA]</scope>
    <source>
        <strain evidence="2">cv. Salinas</strain>
        <tissue evidence="1">Seedlings</tissue>
    </source>
</reference>
<sequence length="89" mass="9979">MYLAASRVADNEILVAILTNVPLRKIGKSWRLAKLAMKLGEHEIAFKPRSIKAQVLSYFVVEITGHKEVTLVGNMKTKDANTKNARNEQ</sequence>
<dbReference type="EMBL" id="NBSK02000008">
    <property type="protein sequence ID" value="KAJ0192614.1"/>
    <property type="molecule type" value="Genomic_DNA"/>
</dbReference>
<comment type="caution">
    <text evidence="1">The sequence shown here is derived from an EMBL/GenBank/DDBJ whole genome shotgun (WGS) entry which is preliminary data.</text>
</comment>
<keyword evidence="2" id="KW-1185">Reference proteome</keyword>
<evidence type="ECO:0000313" key="1">
    <source>
        <dbReference type="EMBL" id="KAJ0192614.1"/>
    </source>
</evidence>
<organism evidence="1 2">
    <name type="scientific">Lactuca sativa</name>
    <name type="common">Garden lettuce</name>
    <dbReference type="NCBI Taxonomy" id="4236"/>
    <lineage>
        <taxon>Eukaryota</taxon>
        <taxon>Viridiplantae</taxon>
        <taxon>Streptophyta</taxon>
        <taxon>Embryophyta</taxon>
        <taxon>Tracheophyta</taxon>
        <taxon>Spermatophyta</taxon>
        <taxon>Magnoliopsida</taxon>
        <taxon>eudicotyledons</taxon>
        <taxon>Gunneridae</taxon>
        <taxon>Pentapetalae</taxon>
        <taxon>asterids</taxon>
        <taxon>campanulids</taxon>
        <taxon>Asterales</taxon>
        <taxon>Asteraceae</taxon>
        <taxon>Cichorioideae</taxon>
        <taxon>Cichorieae</taxon>
        <taxon>Lactucinae</taxon>
        <taxon>Lactuca</taxon>
    </lineage>
</organism>
<accession>A0A9R1USR2</accession>
<dbReference type="Proteomes" id="UP000235145">
    <property type="component" value="Unassembled WGS sequence"/>
</dbReference>
<proteinExistence type="predicted"/>
<gene>
    <name evidence="1" type="ORF">LSAT_V11C800405840</name>
</gene>
<name>A0A9R1USR2_LACSA</name>
<dbReference type="AlphaFoldDB" id="A0A9R1USR2"/>
<evidence type="ECO:0000313" key="2">
    <source>
        <dbReference type="Proteomes" id="UP000235145"/>
    </source>
</evidence>
<protein>
    <submittedName>
        <fullName evidence="1">Uncharacterized protein</fullName>
    </submittedName>
</protein>